<dbReference type="InterPro" id="IPR001387">
    <property type="entry name" value="Cro/C1-type_HTH"/>
</dbReference>
<dbReference type="RefSeq" id="WP_174926199.1">
    <property type="nucleotide sequence ID" value="NZ_CABVLY010000007.1"/>
</dbReference>
<dbReference type="Gene3D" id="1.10.260.40">
    <property type="entry name" value="lambda repressor-like DNA-binding domains"/>
    <property type="match status" value="1"/>
</dbReference>
<evidence type="ECO:0000313" key="2">
    <source>
        <dbReference type="EMBL" id="MBM2771436.1"/>
    </source>
</evidence>
<evidence type="ECO:0000259" key="1">
    <source>
        <dbReference type="PROSITE" id="PS50943"/>
    </source>
</evidence>
<feature type="domain" description="HTH cro/C1-type" evidence="1">
    <location>
        <begin position="39"/>
        <end position="95"/>
    </location>
</feature>
<sequence length="98" mass="10541">MTTTNNPHIGSDFDTFLDEDGHLEAATATAIKRVIAWQIAQEMKAQHITKTAMAARMKTSRAALNRLLDETDTSLTLATLASAAAALGKRLSFELVPA</sequence>
<evidence type="ECO:0000313" key="5">
    <source>
        <dbReference type="Proteomes" id="UP000755577"/>
    </source>
</evidence>
<protein>
    <submittedName>
        <fullName evidence="3">Fis family transcriptional regulator</fullName>
    </submittedName>
    <submittedName>
        <fullName evidence="2">XRE family transcriptional regulator</fullName>
    </submittedName>
</protein>
<proteinExistence type="predicted"/>
<dbReference type="GO" id="GO:0003677">
    <property type="term" value="F:DNA binding"/>
    <property type="evidence" value="ECO:0007669"/>
    <property type="project" value="InterPro"/>
</dbReference>
<name>A0A6P2G7N6_9BURK</name>
<dbReference type="GeneID" id="56500466"/>
<dbReference type="Proteomes" id="UP000494201">
    <property type="component" value="Unassembled WGS sequence"/>
</dbReference>
<reference evidence="3 4" key="1">
    <citation type="submission" date="2019-09" db="EMBL/GenBank/DDBJ databases">
        <authorList>
            <person name="Depoorter E."/>
        </authorList>
    </citation>
    <scope>NUCLEOTIDE SEQUENCE [LARGE SCALE GENOMIC DNA]</scope>
    <source>
        <strain evidence="3">LMG 20980</strain>
    </source>
</reference>
<keyword evidence="5" id="KW-1185">Reference proteome</keyword>
<dbReference type="Proteomes" id="UP000755577">
    <property type="component" value="Unassembled WGS sequence"/>
</dbReference>
<reference evidence="2 5" key="2">
    <citation type="submission" date="2021-02" db="EMBL/GenBank/DDBJ databases">
        <title>Draft genome of the type strains Burkholderia anthina DSM16086.</title>
        <authorList>
            <person name="Hertel R."/>
            <person name="Meissner J."/>
            <person name="Poehlein A."/>
            <person name="Daniel R."/>
            <person name="Commichau F.M."/>
        </authorList>
    </citation>
    <scope>NUCLEOTIDE SEQUENCE [LARGE SCALE GENOMIC DNA]</scope>
    <source>
        <strain evidence="2 5">DSM 16086</strain>
    </source>
</reference>
<gene>
    <name evidence="3" type="ORF">BAN20980_02427</name>
    <name evidence="2" type="ORF">JQK92_34065</name>
</gene>
<dbReference type="PROSITE" id="PS50943">
    <property type="entry name" value="HTH_CROC1"/>
    <property type="match status" value="1"/>
</dbReference>
<evidence type="ECO:0000313" key="3">
    <source>
        <dbReference type="EMBL" id="VVU49720.1"/>
    </source>
</evidence>
<accession>A0A6P2G7N6</accession>
<dbReference type="InterPro" id="IPR010982">
    <property type="entry name" value="Lambda_DNA-bd_dom_sf"/>
</dbReference>
<evidence type="ECO:0000313" key="4">
    <source>
        <dbReference type="Proteomes" id="UP000494201"/>
    </source>
</evidence>
<dbReference type="EMBL" id="JAFCIQ010000044">
    <property type="protein sequence ID" value="MBM2771436.1"/>
    <property type="molecule type" value="Genomic_DNA"/>
</dbReference>
<dbReference type="EMBL" id="CABVLY010000007">
    <property type="protein sequence ID" value="VVU49720.1"/>
    <property type="molecule type" value="Genomic_DNA"/>
</dbReference>
<dbReference type="AlphaFoldDB" id="A0A6P2G7N6"/>
<organism evidence="3 4">
    <name type="scientific">Burkholderia anthina</name>
    <dbReference type="NCBI Taxonomy" id="179879"/>
    <lineage>
        <taxon>Bacteria</taxon>
        <taxon>Pseudomonadati</taxon>
        <taxon>Pseudomonadota</taxon>
        <taxon>Betaproteobacteria</taxon>
        <taxon>Burkholderiales</taxon>
        <taxon>Burkholderiaceae</taxon>
        <taxon>Burkholderia</taxon>
        <taxon>Burkholderia cepacia complex</taxon>
    </lineage>
</organism>
<dbReference type="SUPFAM" id="SSF47413">
    <property type="entry name" value="lambda repressor-like DNA-binding domains"/>
    <property type="match status" value="1"/>
</dbReference>